<protein>
    <submittedName>
        <fullName evidence="1">Uncharacterized protein</fullName>
    </submittedName>
</protein>
<gene>
    <name evidence="1" type="ORF">BSTOLATCC_MIC39793</name>
</gene>
<proteinExistence type="predicted"/>
<keyword evidence="2" id="KW-1185">Reference proteome</keyword>
<accession>A0AAU9JK56</accession>
<dbReference type="Proteomes" id="UP001162131">
    <property type="component" value="Unassembled WGS sequence"/>
</dbReference>
<comment type="caution">
    <text evidence="1">The sequence shown here is derived from an EMBL/GenBank/DDBJ whole genome shotgun (WGS) entry which is preliminary data.</text>
</comment>
<dbReference type="AlphaFoldDB" id="A0AAU9JK56"/>
<reference evidence="1" key="1">
    <citation type="submission" date="2021-09" db="EMBL/GenBank/DDBJ databases">
        <authorList>
            <consortium name="AG Swart"/>
            <person name="Singh M."/>
            <person name="Singh A."/>
            <person name="Seah K."/>
            <person name="Emmerich C."/>
        </authorList>
    </citation>
    <scope>NUCLEOTIDE SEQUENCE</scope>
    <source>
        <strain evidence="1">ATCC30299</strain>
    </source>
</reference>
<dbReference type="EMBL" id="CAJZBQ010000039">
    <property type="protein sequence ID" value="CAG9326015.1"/>
    <property type="molecule type" value="Genomic_DNA"/>
</dbReference>
<sequence>MAFEDDTCVYYDEDAYIYYSKECSGDKLCIYDLNSQNKTCKDDKFSLGISSIGETCKKSAECDPIWSRGCNNWKCQGVSAGQSCRSNYQCMPGTYCLIKNVFIK</sequence>
<evidence type="ECO:0000313" key="2">
    <source>
        <dbReference type="Proteomes" id="UP001162131"/>
    </source>
</evidence>
<name>A0AAU9JK56_9CILI</name>
<evidence type="ECO:0000313" key="1">
    <source>
        <dbReference type="EMBL" id="CAG9326015.1"/>
    </source>
</evidence>
<organism evidence="1 2">
    <name type="scientific">Blepharisma stoltei</name>
    <dbReference type="NCBI Taxonomy" id="1481888"/>
    <lineage>
        <taxon>Eukaryota</taxon>
        <taxon>Sar</taxon>
        <taxon>Alveolata</taxon>
        <taxon>Ciliophora</taxon>
        <taxon>Postciliodesmatophora</taxon>
        <taxon>Heterotrichea</taxon>
        <taxon>Heterotrichida</taxon>
        <taxon>Blepharismidae</taxon>
        <taxon>Blepharisma</taxon>
    </lineage>
</organism>